<proteinExistence type="predicted"/>
<dbReference type="GO" id="GO:0006813">
    <property type="term" value="P:potassium ion transport"/>
    <property type="evidence" value="ECO:0007669"/>
    <property type="project" value="UniProtKB-KW"/>
</dbReference>
<dbReference type="PANTHER" id="PTHR32468:SF166">
    <property type="entry name" value="CATION_H+ EXCHANGER 3"/>
    <property type="match status" value="1"/>
</dbReference>
<evidence type="ECO:0000256" key="1">
    <source>
        <dbReference type="ARBA" id="ARBA00022448"/>
    </source>
</evidence>
<feature type="domain" description="Cation/H(+) antiporter central" evidence="5">
    <location>
        <begin position="27"/>
        <end position="116"/>
    </location>
</feature>
<keyword evidence="2" id="KW-0633">Potassium transport</keyword>
<evidence type="ECO:0000259" key="5">
    <source>
        <dbReference type="Pfam" id="PF23256"/>
    </source>
</evidence>
<dbReference type="EMBL" id="JAMSHJ010000007">
    <property type="protein sequence ID" value="KAI5387897.1"/>
    <property type="molecule type" value="Genomic_DNA"/>
</dbReference>
<keyword evidence="4" id="KW-0406">Ion transport</keyword>
<organism evidence="6 7">
    <name type="scientific">Pisum sativum</name>
    <name type="common">Garden pea</name>
    <name type="synonym">Lathyrus oleraceus</name>
    <dbReference type="NCBI Taxonomy" id="3888"/>
    <lineage>
        <taxon>Eukaryota</taxon>
        <taxon>Viridiplantae</taxon>
        <taxon>Streptophyta</taxon>
        <taxon>Embryophyta</taxon>
        <taxon>Tracheophyta</taxon>
        <taxon>Spermatophyta</taxon>
        <taxon>Magnoliopsida</taxon>
        <taxon>eudicotyledons</taxon>
        <taxon>Gunneridae</taxon>
        <taxon>Pentapetalae</taxon>
        <taxon>rosids</taxon>
        <taxon>fabids</taxon>
        <taxon>Fabales</taxon>
        <taxon>Fabaceae</taxon>
        <taxon>Papilionoideae</taxon>
        <taxon>50 kb inversion clade</taxon>
        <taxon>NPAAA clade</taxon>
        <taxon>Hologalegina</taxon>
        <taxon>IRL clade</taxon>
        <taxon>Fabeae</taxon>
        <taxon>Lathyrus</taxon>
    </lineage>
</organism>
<dbReference type="InterPro" id="IPR057291">
    <property type="entry name" value="CHX17_2nd"/>
</dbReference>
<dbReference type="InterPro" id="IPR050794">
    <property type="entry name" value="CPA2_transporter"/>
</dbReference>
<dbReference type="AlphaFoldDB" id="A0A9D4VQ89"/>
<evidence type="ECO:0000313" key="6">
    <source>
        <dbReference type="EMBL" id="KAI5387897.1"/>
    </source>
</evidence>
<keyword evidence="3" id="KW-0630">Potassium</keyword>
<protein>
    <recommendedName>
        <fullName evidence="5">Cation/H(+) antiporter central domain-containing protein</fullName>
    </recommendedName>
</protein>
<keyword evidence="1" id="KW-0813">Transport</keyword>
<dbReference type="PANTHER" id="PTHR32468">
    <property type="entry name" value="CATION/H + ANTIPORTER"/>
    <property type="match status" value="1"/>
</dbReference>
<evidence type="ECO:0000256" key="3">
    <source>
        <dbReference type="ARBA" id="ARBA00022958"/>
    </source>
</evidence>
<dbReference type="GO" id="GO:0012505">
    <property type="term" value="C:endomembrane system"/>
    <property type="evidence" value="ECO:0007669"/>
    <property type="project" value="TreeGrafter"/>
</dbReference>
<dbReference type="Pfam" id="PF23256">
    <property type="entry name" value="CHX17_2nd"/>
    <property type="match status" value="1"/>
</dbReference>
<keyword evidence="7" id="KW-1185">Reference proteome</keyword>
<sequence>MDNSNNTVDGAEAANYGSQLEFASITNAFEELVEQYNAVRFDISSVVSSYTTIHEDIYNVAEEKRASLILLPFHKEYSTIEDAPEITHNEHCEINKNVLQQAPFSVGIFVDRGLGSLLETKILIIMIFIGRPDDREALSIAWRMAGHLGTQLHVMRINLLEKEVHSNTSEEIPTLLNDIDKPGYDLYIVGQGSGKNSVIFLRLLEWCDHPELGVIGDILASTSFGTQSSALICKRLIDETKFWIIEYFV</sequence>
<evidence type="ECO:0000256" key="2">
    <source>
        <dbReference type="ARBA" id="ARBA00022538"/>
    </source>
</evidence>
<evidence type="ECO:0000313" key="7">
    <source>
        <dbReference type="Proteomes" id="UP001058974"/>
    </source>
</evidence>
<gene>
    <name evidence="6" type="ORF">KIW84_073841</name>
</gene>
<dbReference type="GO" id="GO:0098662">
    <property type="term" value="P:inorganic cation transmembrane transport"/>
    <property type="evidence" value="ECO:0007669"/>
    <property type="project" value="TreeGrafter"/>
</dbReference>
<name>A0A9D4VQ89_PEA</name>
<comment type="caution">
    <text evidence="6">The sequence shown here is derived from an EMBL/GenBank/DDBJ whole genome shotgun (WGS) entry which is preliminary data.</text>
</comment>
<dbReference type="GO" id="GO:0006885">
    <property type="term" value="P:regulation of pH"/>
    <property type="evidence" value="ECO:0007669"/>
    <property type="project" value="TreeGrafter"/>
</dbReference>
<dbReference type="Gramene" id="Psat07G0384100-T1">
    <property type="protein sequence ID" value="KAI5387897.1"/>
    <property type="gene ID" value="KIW84_073841"/>
</dbReference>
<accession>A0A9D4VQ89</accession>
<evidence type="ECO:0000256" key="4">
    <source>
        <dbReference type="ARBA" id="ARBA00023065"/>
    </source>
</evidence>
<reference evidence="6 7" key="1">
    <citation type="journal article" date="2022" name="Nat. Genet.">
        <title>Improved pea reference genome and pan-genome highlight genomic features and evolutionary characteristics.</title>
        <authorList>
            <person name="Yang T."/>
            <person name="Liu R."/>
            <person name="Luo Y."/>
            <person name="Hu S."/>
            <person name="Wang D."/>
            <person name="Wang C."/>
            <person name="Pandey M.K."/>
            <person name="Ge S."/>
            <person name="Xu Q."/>
            <person name="Li N."/>
            <person name="Li G."/>
            <person name="Huang Y."/>
            <person name="Saxena R.K."/>
            <person name="Ji Y."/>
            <person name="Li M."/>
            <person name="Yan X."/>
            <person name="He Y."/>
            <person name="Liu Y."/>
            <person name="Wang X."/>
            <person name="Xiang C."/>
            <person name="Varshney R.K."/>
            <person name="Ding H."/>
            <person name="Gao S."/>
            <person name="Zong X."/>
        </authorList>
    </citation>
    <scope>NUCLEOTIDE SEQUENCE [LARGE SCALE GENOMIC DNA]</scope>
    <source>
        <strain evidence="6 7">cv. Zhongwan 6</strain>
    </source>
</reference>
<dbReference type="Proteomes" id="UP001058974">
    <property type="component" value="Chromosome 7"/>
</dbReference>